<dbReference type="PANTHER" id="PTHR33116">
    <property type="entry name" value="REVERSE TRANSCRIPTASE ZINC-BINDING DOMAIN-CONTAINING PROTEIN-RELATED-RELATED"/>
    <property type="match status" value="1"/>
</dbReference>
<dbReference type="EMBL" id="OX465084">
    <property type="protein sequence ID" value="CAI9299170.1"/>
    <property type="molecule type" value="Genomic_DNA"/>
</dbReference>
<evidence type="ECO:0000259" key="1">
    <source>
        <dbReference type="Pfam" id="PF13966"/>
    </source>
</evidence>
<dbReference type="PANTHER" id="PTHR33116:SF79">
    <property type="entry name" value="REVERSE TRANSCRIPTASE DOMAIN, ZINC FINGER, CCHC-TYPE-RELATED"/>
    <property type="match status" value="1"/>
</dbReference>
<reference evidence="2" key="1">
    <citation type="submission" date="2023-04" db="EMBL/GenBank/DDBJ databases">
        <authorList>
            <person name="Vijverberg K."/>
            <person name="Xiong W."/>
            <person name="Schranz E."/>
        </authorList>
    </citation>
    <scope>NUCLEOTIDE SEQUENCE</scope>
</reference>
<dbReference type="InterPro" id="IPR026960">
    <property type="entry name" value="RVT-Znf"/>
</dbReference>
<gene>
    <name evidence="2" type="ORF">LSALG_LOCUS37895</name>
</gene>
<dbReference type="Pfam" id="PF13966">
    <property type="entry name" value="zf-RVT"/>
    <property type="match status" value="1"/>
</dbReference>
<keyword evidence="3" id="KW-1185">Reference proteome</keyword>
<proteinExistence type="predicted"/>
<organism evidence="2 3">
    <name type="scientific">Lactuca saligna</name>
    <name type="common">Willowleaf lettuce</name>
    <dbReference type="NCBI Taxonomy" id="75948"/>
    <lineage>
        <taxon>Eukaryota</taxon>
        <taxon>Viridiplantae</taxon>
        <taxon>Streptophyta</taxon>
        <taxon>Embryophyta</taxon>
        <taxon>Tracheophyta</taxon>
        <taxon>Spermatophyta</taxon>
        <taxon>Magnoliopsida</taxon>
        <taxon>eudicotyledons</taxon>
        <taxon>Gunneridae</taxon>
        <taxon>Pentapetalae</taxon>
        <taxon>asterids</taxon>
        <taxon>campanulids</taxon>
        <taxon>Asterales</taxon>
        <taxon>Asteraceae</taxon>
        <taxon>Cichorioideae</taxon>
        <taxon>Cichorieae</taxon>
        <taxon>Lactucinae</taxon>
        <taxon>Lactuca</taxon>
    </lineage>
</organism>
<sequence>MVWINLVPSKVGCFVWRACLNRILTLVVLAKRRLNVPSTSCQLCNNGDDDTNHVLVKCPSLKTALDWIFRWCDIQVQHFNSVTKLVSFAIQWGQCPKKRKILLAIIYSFLWFGWKARNDKIFNNLKISSMVLADNTINLLFNWVNHRGTFENCKWVVCSCNLFRIL</sequence>
<protein>
    <recommendedName>
        <fullName evidence="1">Reverse transcriptase zinc-binding domain-containing protein</fullName>
    </recommendedName>
</protein>
<name>A0AA36EMU5_LACSI</name>
<feature type="domain" description="Reverse transcriptase zinc-binding" evidence="1">
    <location>
        <begin position="1"/>
        <end position="61"/>
    </location>
</feature>
<accession>A0AA36EMU5</accession>
<dbReference type="Proteomes" id="UP001177003">
    <property type="component" value="Chromosome 8"/>
</dbReference>
<dbReference type="AlphaFoldDB" id="A0AA36EMU5"/>
<evidence type="ECO:0000313" key="3">
    <source>
        <dbReference type="Proteomes" id="UP001177003"/>
    </source>
</evidence>
<evidence type="ECO:0000313" key="2">
    <source>
        <dbReference type="EMBL" id="CAI9299170.1"/>
    </source>
</evidence>